<evidence type="ECO:0000259" key="5">
    <source>
        <dbReference type="PROSITE" id="PS51007"/>
    </source>
</evidence>
<feature type="domain" description="Cytochrome c" evidence="5">
    <location>
        <begin position="53"/>
        <end position="238"/>
    </location>
</feature>
<dbReference type="SUPFAM" id="SSF46626">
    <property type="entry name" value="Cytochrome c"/>
    <property type="match status" value="2"/>
</dbReference>
<keyword evidence="6" id="KW-0560">Oxidoreductase</keyword>
<sequence>MKKKRHLILPILLFGFLLSGCNQKTEEKSSASSSNATSSPAKPAGVPVNIDPALAKKGEELYNQNCVFCHQADAIGKPGFAPSLTNKEFLSVSSDKFLLGTIRDGRPGTGMPPFSHLGRSQVEAIVAFLRSHSNEADISALVDAQPDAHGDPRLGKLWFDQICSTCHGFDGDGYSAGSTGTAIGKAGFLNKVSDGFIRYTIVNGRSNTRMLGFKGPAAMANLTDSEIDDIITYLRSVPSKS</sequence>
<dbReference type="GO" id="GO:0046872">
    <property type="term" value="F:metal ion binding"/>
    <property type="evidence" value="ECO:0007669"/>
    <property type="project" value="UniProtKB-KW"/>
</dbReference>
<name>A0A3B1AW10_9ZZZZ</name>
<evidence type="ECO:0000256" key="2">
    <source>
        <dbReference type="ARBA" id="ARBA00022723"/>
    </source>
</evidence>
<accession>A0A3B1AW10</accession>
<dbReference type="InterPro" id="IPR036909">
    <property type="entry name" value="Cyt_c-like_dom_sf"/>
</dbReference>
<evidence type="ECO:0000256" key="1">
    <source>
        <dbReference type="ARBA" id="ARBA00022617"/>
    </source>
</evidence>
<dbReference type="PROSITE" id="PS51007">
    <property type="entry name" value="CYTC"/>
    <property type="match status" value="1"/>
</dbReference>
<feature type="region of interest" description="Disordered" evidence="4">
    <location>
        <begin position="28"/>
        <end position="48"/>
    </location>
</feature>
<protein>
    <submittedName>
        <fullName evidence="6">Cytochrome c oxidase subunit CcoP</fullName>
        <ecNumber evidence="6">1.9.3.1</ecNumber>
    </submittedName>
</protein>
<dbReference type="InterPro" id="IPR051459">
    <property type="entry name" value="Cytochrome_c-type_DH"/>
</dbReference>
<dbReference type="PANTHER" id="PTHR35008:SF8">
    <property type="entry name" value="ALCOHOL DEHYDROGENASE CYTOCHROME C SUBUNIT"/>
    <property type="match status" value="1"/>
</dbReference>
<organism evidence="6">
    <name type="scientific">hydrothermal vent metagenome</name>
    <dbReference type="NCBI Taxonomy" id="652676"/>
    <lineage>
        <taxon>unclassified sequences</taxon>
        <taxon>metagenomes</taxon>
        <taxon>ecological metagenomes</taxon>
    </lineage>
</organism>
<dbReference type="Gene3D" id="1.10.760.10">
    <property type="entry name" value="Cytochrome c-like domain"/>
    <property type="match status" value="2"/>
</dbReference>
<dbReference type="GO" id="GO:0020037">
    <property type="term" value="F:heme binding"/>
    <property type="evidence" value="ECO:0007669"/>
    <property type="project" value="InterPro"/>
</dbReference>
<gene>
    <name evidence="6" type="ORF">MNBD_GAMMA23-11</name>
</gene>
<dbReference type="Pfam" id="PF00034">
    <property type="entry name" value="Cytochrom_C"/>
    <property type="match status" value="1"/>
</dbReference>
<keyword evidence="2" id="KW-0479">Metal-binding</keyword>
<dbReference type="AlphaFoldDB" id="A0A3B1AW10"/>
<dbReference type="PANTHER" id="PTHR35008">
    <property type="entry name" value="BLL4482 PROTEIN-RELATED"/>
    <property type="match status" value="1"/>
</dbReference>
<dbReference type="GO" id="GO:0016491">
    <property type="term" value="F:oxidoreductase activity"/>
    <property type="evidence" value="ECO:0007669"/>
    <property type="project" value="UniProtKB-KW"/>
</dbReference>
<proteinExistence type="predicted"/>
<dbReference type="Pfam" id="PF13442">
    <property type="entry name" value="Cytochrome_CBB3"/>
    <property type="match status" value="1"/>
</dbReference>
<dbReference type="GO" id="GO:0009055">
    <property type="term" value="F:electron transfer activity"/>
    <property type="evidence" value="ECO:0007669"/>
    <property type="project" value="InterPro"/>
</dbReference>
<keyword evidence="1" id="KW-0349">Heme</keyword>
<reference evidence="6" key="1">
    <citation type="submission" date="2018-06" db="EMBL/GenBank/DDBJ databases">
        <authorList>
            <person name="Zhirakovskaya E."/>
        </authorList>
    </citation>
    <scope>NUCLEOTIDE SEQUENCE</scope>
</reference>
<evidence type="ECO:0000256" key="4">
    <source>
        <dbReference type="SAM" id="MobiDB-lite"/>
    </source>
</evidence>
<dbReference type="EMBL" id="UOFT01000065">
    <property type="protein sequence ID" value="VAW98164.1"/>
    <property type="molecule type" value="Genomic_DNA"/>
</dbReference>
<dbReference type="PROSITE" id="PS51257">
    <property type="entry name" value="PROKAR_LIPOPROTEIN"/>
    <property type="match status" value="1"/>
</dbReference>
<keyword evidence="3" id="KW-0408">Iron</keyword>
<dbReference type="EC" id="1.9.3.1" evidence="6"/>
<evidence type="ECO:0000256" key="3">
    <source>
        <dbReference type="ARBA" id="ARBA00023004"/>
    </source>
</evidence>
<feature type="compositionally biased region" description="Low complexity" evidence="4">
    <location>
        <begin position="30"/>
        <end position="44"/>
    </location>
</feature>
<dbReference type="InterPro" id="IPR009056">
    <property type="entry name" value="Cyt_c-like_dom"/>
</dbReference>
<evidence type="ECO:0000313" key="6">
    <source>
        <dbReference type="EMBL" id="VAW98164.1"/>
    </source>
</evidence>